<evidence type="ECO:0000256" key="5">
    <source>
        <dbReference type="ARBA" id="ARBA00023136"/>
    </source>
</evidence>
<feature type="domain" description="ABC3 transporter permease C-terminal" evidence="7">
    <location>
        <begin position="369"/>
        <end position="488"/>
    </location>
</feature>
<evidence type="ECO:0000313" key="9">
    <source>
        <dbReference type="EMBL" id="HIR39237.1"/>
    </source>
</evidence>
<dbReference type="EMBL" id="DVHB01000048">
    <property type="protein sequence ID" value="HIR39237.1"/>
    <property type="molecule type" value="Genomic_DNA"/>
</dbReference>
<keyword evidence="5 6" id="KW-0472">Membrane</keyword>
<dbReference type="Proteomes" id="UP000824179">
    <property type="component" value="Unassembled WGS sequence"/>
</dbReference>
<proteinExistence type="predicted"/>
<dbReference type="InterPro" id="IPR003838">
    <property type="entry name" value="ABC3_permease_C"/>
</dbReference>
<feature type="transmembrane region" description="Helical" evidence="6">
    <location>
        <begin position="869"/>
        <end position="892"/>
    </location>
</feature>
<evidence type="ECO:0000256" key="3">
    <source>
        <dbReference type="ARBA" id="ARBA00022692"/>
    </source>
</evidence>
<evidence type="ECO:0000256" key="4">
    <source>
        <dbReference type="ARBA" id="ARBA00022989"/>
    </source>
</evidence>
<comment type="caution">
    <text evidence="9">The sequence shown here is derived from an EMBL/GenBank/DDBJ whole genome shotgun (WGS) entry which is preliminary data.</text>
</comment>
<dbReference type="InterPro" id="IPR038766">
    <property type="entry name" value="Membrane_comp_ABC_pdt"/>
</dbReference>
<feature type="transmembrane region" description="Helical" evidence="6">
    <location>
        <begin position="829"/>
        <end position="849"/>
    </location>
</feature>
<reference evidence="9" key="1">
    <citation type="submission" date="2020-10" db="EMBL/GenBank/DDBJ databases">
        <authorList>
            <person name="Gilroy R."/>
        </authorList>
    </citation>
    <scope>NUCLEOTIDE SEQUENCE</scope>
    <source>
        <strain evidence="9">ChiW25-3613</strain>
    </source>
</reference>
<keyword evidence="3 6" id="KW-0812">Transmembrane</keyword>
<evidence type="ECO:0000259" key="8">
    <source>
        <dbReference type="Pfam" id="PF12704"/>
    </source>
</evidence>
<comment type="subcellular location">
    <subcellularLocation>
        <location evidence="1">Cell membrane</location>
        <topology evidence="1">Multi-pass membrane protein</topology>
    </subcellularLocation>
</comment>
<gene>
    <name evidence="9" type="ORF">IAB90_02540</name>
</gene>
<sequence length="904" mass="99366">MKKFSKNIAKEFKNSFGRFLAIMAIIALGVGFLIGISQATPDMKTSMSDYLKDNAAYDIDVKAAYGLTLADIDKISSATDDSGDEVVSAYMPAVTSSVMAGIDGANETAVNLIGIDFSVVTGDNASGDYLNHLTLEEGSWPSAADEVVVERANNYFEEAEIGDKIVITDEITTANSTYGDIYAQKEFTVVGIVSSPDYYYRDAREVTTVGTGVVSLVMYGNYSLEEVENADGGTEYVASDDSVYDLSKENSLFWSLNLDSYDLGSMTIPLDPIREDNILYTDLWVQISGSDGYECFYTDYKDYVLNNAAYIEEIGNEINAEVNAAIEGSLLSGMVPANAGWYVLDRASTNVSYVSFDMNVEKVEDIAGIFPIFFIVVAALVALTSMTRMVEQDRMQIGTLKALGYRESTIMVKYLVYCILACIIGLVVGILLGFSIMPNIFWNAYRTMYFLPSLYLGFSWWLALAVVFGSLAVTIVVTIIACRTTTKEKPSTLMQPKAPKPGKRILLERCTPIWKRIKFKWKATIRNIFRYKKNMILTIVSVMGCTALILTGFGLGDSVAAVTELQYNDIIFYDTVVSFDGDYEYADGDEHTLESYIDSLGENSYTDVYSESGQLILGDSRESVDMYLVTNSEQFSNFVSLHSSASGDALDVAEDGIIIPENIATVYDISAGDEVTYRTADGAELKLTVSGVCEYYTGSDVYMSADNFTAAVEAEGGTVDVSSNAYLIKYGYGEDEDAMNAAAESLLSDPAVTGVEFTYTTLRTFDALNDTMSFVILILVVCAGALAAIVLYNLTNINIDERRKEIATLRVLGYTKWEVAGYIYRESGILTIVGALFGLLVGWLLHMYIVGRVNSVWMMFGKAIAPLSFLWAFLITLGFAIVVYAFMLIKLYKINMAESLKSNE</sequence>
<accession>A0A9D1AFJ2</accession>
<evidence type="ECO:0000256" key="1">
    <source>
        <dbReference type="ARBA" id="ARBA00004651"/>
    </source>
</evidence>
<feature type="transmembrane region" description="Helical" evidence="6">
    <location>
        <begin position="772"/>
        <end position="794"/>
    </location>
</feature>
<feature type="domain" description="ABC3 transporter permease C-terminal" evidence="7">
    <location>
        <begin position="778"/>
        <end position="895"/>
    </location>
</feature>
<evidence type="ECO:0000256" key="2">
    <source>
        <dbReference type="ARBA" id="ARBA00022475"/>
    </source>
</evidence>
<reference evidence="9" key="2">
    <citation type="journal article" date="2021" name="PeerJ">
        <title>Extensive microbial diversity within the chicken gut microbiome revealed by metagenomics and culture.</title>
        <authorList>
            <person name="Gilroy R."/>
            <person name="Ravi A."/>
            <person name="Getino M."/>
            <person name="Pursley I."/>
            <person name="Horton D.L."/>
            <person name="Alikhan N.F."/>
            <person name="Baker D."/>
            <person name="Gharbi K."/>
            <person name="Hall N."/>
            <person name="Watson M."/>
            <person name="Adriaenssens E.M."/>
            <person name="Foster-Nyarko E."/>
            <person name="Jarju S."/>
            <person name="Secka A."/>
            <person name="Antonio M."/>
            <person name="Oren A."/>
            <person name="Chaudhuri R.R."/>
            <person name="La Ragione R."/>
            <person name="Hildebrand F."/>
            <person name="Pallen M.J."/>
        </authorList>
    </citation>
    <scope>NUCLEOTIDE SEQUENCE</scope>
    <source>
        <strain evidence="9">ChiW25-3613</strain>
    </source>
</reference>
<dbReference type="GO" id="GO:0005886">
    <property type="term" value="C:plasma membrane"/>
    <property type="evidence" value="ECO:0007669"/>
    <property type="project" value="UniProtKB-SubCell"/>
</dbReference>
<protein>
    <submittedName>
        <fullName evidence="9">FtsX-like permease family protein</fullName>
    </submittedName>
</protein>
<feature type="transmembrane region" description="Helical" evidence="6">
    <location>
        <begin position="458"/>
        <end position="482"/>
    </location>
</feature>
<evidence type="ECO:0000313" key="10">
    <source>
        <dbReference type="Proteomes" id="UP000824179"/>
    </source>
</evidence>
<feature type="transmembrane region" description="Helical" evidence="6">
    <location>
        <begin position="535"/>
        <end position="556"/>
    </location>
</feature>
<dbReference type="PANTHER" id="PTHR30287:SF1">
    <property type="entry name" value="INNER MEMBRANE PROTEIN"/>
    <property type="match status" value="1"/>
</dbReference>
<feature type="transmembrane region" description="Helical" evidence="6">
    <location>
        <begin position="366"/>
        <end position="386"/>
    </location>
</feature>
<feature type="transmembrane region" description="Helical" evidence="6">
    <location>
        <begin position="414"/>
        <end position="438"/>
    </location>
</feature>
<dbReference type="Pfam" id="PF12704">
    <property type="entry name" value="MacB_PCD"/>
    <property type="match status" value="1"/>
</dbReference>
<dbReference type="PANTHER" id="PTHR30287">
    <property type="entry name" value="MEMBRANE COMPONENT OF PREDICTED ABC SUPERFAMILY METABOLITE UPTAKE TRANSPORTER"/>
    <property type="match status" value="1"/>
</dbReference>
<evidence type="ECO:0000259" key="7">
    <source>
        <dbReference type="Pfam" id="PF02687"/>
    </source>
</evidence>
<keyword evidence="4 6" id="KW-1133">Transmembrane helix</keyword>
<dbReference type="InterPro" id="IPR025857">
    <property type="entry name" value="MacB_PCD"/>
</dbReference>
<feature type="domain" description="MacB-like periplasmic core" evidence="8">
    <location>
        <begin position="22"/>
        <end position="196"/>
    </location>
</feature>
<dbReference type="AlphaFoldDB" id="A0A9D1AFJ2"/>
<name>A0A9D1AFJ2_9FIRM</name>
<keyword evidence="2" id="KW-1003">Cell membrane</keyword>
<evidence type="ECO:0000256" key="6">
    <source>
        <dbReference type="SAM" id="Phobius"/>
    </source>
</evidence>
<organism evidence="9 10">
    <name type="scientific">Candidatus Coproplasma stercoripullorum</name>
    <dbReference type="NCBI Taxonomy" id="2840751"/>
    <lineage>
        <taxon>Bacteria</taxon>
        <taxon>Bacillati</taxon>
        <taxon>Bacillota</taxon>
        <taxon>Clostridia</taxon>
        <taxon>Eubacteriales</taxon>
        <taxon>Candidatus Coproplasma</taxon>
    </lineage>
</organism>
<dbReference type="Pfam" id="PF02687">
    <property type="entry name" value="FtsX"/>
    <property type="match status" value="2"/>
</dbReference>